<name>X0PAL9_9LACO</name>
<evidence type="ECO:0000313" key="3">
    <source>
        <dbReference type="EMBL" id="GAF36674.1"/>
    </source>
</evidence>
<feature type="transmembrane region" description="Helical" evidence="1">
    <location>
        <begin position="56"/>
        <end position="78"/>
    </location>
</feature>
<dbReference type="RefSeq" id="WP_035179564.1">
    <property type="nucleotide sequence ID" value="NZ_AZFY01000053.1"/>
</dbReference>
<keyword evidence="1" id="KW-1133">Transmembrane helix</keyword>
<dbReference type="Pfam" id="PF22570">
    <property type="entry name" value="LiaF-TM"/>
    <property type="match status" value="1"/>
</dbReference>
<evidence type="ECO:0000313" key="5">
    <source>
        <dbReference type="Proteomes" id="UP000019488"/>
    </source>
</evidence>
<proteinExistence type="predicted"/>
<keyword evidence="6" id="KW-1185">Reference proteome</keyword>
<comment type="caution">
    <text evidence="3">The sequence shown here is derived from an EMBL/GenBank/DDBJ whole genome shotgun (WGS) entry which is preliminary data.</text>
</comment>
<evidence type="ECO:0000256" key="1">
    <source>
        <dbReference type="SAM" id="Phobius"/>
    </source>
</evidence>
<reference evidence="3" key="1">
    <citation type="journal article" date="2014" name="Genome Announc.">
        <title>Draft Genome Sequences of Two Lactobacillus Strains, L. farraginis JCM 14108T and L. composti JCM 14202T, Isolated from Compost of Distilled Shochu Residue.</title>
        <authorList>
            <person name="Yuki M."/>
            <person name="Oshima K."/>
            <person name="Suda W."/>
            <person name="Kitahara M."/>
            <person name="Kitamura K."/>
            <person name="Iida T."/>
            <person name="Hattori M."/>
            <person name="Ohkuma M."/>
        </authorList>
    </citation>
    <scope>NUCLEOTIDE SEQUENCE [LARGE SCALE GENOMIC DNA]</scope>
    <source>
        <strain evidence="3">JCM 14108</strain>
    </source>
</reference>
<evidence type="ECO:0000259" key="2">
    <source>
        <dbReference type="Pfam" id="PF22570"/>
    </source>
</evidence>
<dbReference type="eggNOG" id="COG4758">
    <property type="taxonomic scope" value="Bacteria"/>
</dbReference>
<dbReference type="EMBL" id="AZFY01000053">
    <property type="protein sequence ID" value="KRM09228.1"/>
    <property type="molecule type" value="Genomic_DNA"/>
</dbReference>
<feature type="transmembrane region" description="Helical" evidence="1">
    <location>
        <begin position="9"/>
        <end position="25"/>
    </location>
</feature>
<dbReference type="Proteomes" id="UP000051966">
    <property type="component" value="Unassembled WGS sequence"/>
</dbReference>
<dbReference type="Proteomes" id="UP000019488">
    <property type="component" value="Unassembled WGS sequence"/>
</dbReference>
<accession>X0PAL9</accession>
<gene>
    <name evidence="4" type="ORF">FD41_GL002706</name>
    <name evidence="3" type="ORF">JCM14108_1652</name>
</gene>
<feature type="transmembrane region" description="Helical" evidence="1">
    <location>
        <begin position="84"/>
        <end position="106"/>
    </location>
</feature>
<sequence>MGKAVRQRWIAGLVFLLAALGWLAVEVGWLNFHINGLTFVVTIILAIILGSCLMRLNIFGSVFAAAFLVMLYAGPLGITKLVPWTILGVALLLSVGLSLILSPIVHKQRWKKWQRRFDWDDRGSQWHTPDFIDSTETNDDSYIHINARMGDADRYIESQDFKQADIHASMADVNVYFDKAKIQGDTAIINIDGYMCDIDITLPRAWNVVNNLDPYLGGVVVKAKTGDPDQPTVYLNGRISLGDFKLLYA</sequence>
<dbReference type="OrthoDB" id="2249781at2"/>
<keyword evidence="1" id="KW-0472">Membrane</keyword>
<feature type="transmembrane region" description="Helical" evidence="1">
    <location>
        <begin position="31"/>
        <end position="49"/>
    </location>
</feature>
<dbReference type="STRING" id="1423743.FD41_GL002706"/>
<reference evidence="4 6" key="2">
    <citation type="journal article" date="2015" name="Genome Announc.">
        <title>Expanding the biotechnology potential of lactobacilli through comparative genomics of 213 strains and associated genera.</title>
        <authorList>
            <person name="Sun Z."/>
            <person name="Harris H.M."/>
            <person name="McCann A."/>
            <person name="Guo C."/>
            <person name="Argimon S."/>
            <person name="Zhang W."/>
            <person name="Yang X."/>
            <person name="Jeffery I.B."/>
            <person name="Cooney J.C."/>
            <person name="Kagawa T.F."/>
            <person name="Liu W."/>
            <person name="Song Y."/>
            <person name="Salvetti E."/>
            <person name="Wrobel A."/>
            <person name="Rasinkangas P."/>
            <person name="Parkhill J."/>
            <person name="Rea M.C."/>
            <person name="O'Sullivan O."/>
            <person name="Ritari J."/>
            <person name="Douillard F.P."/>
            <person name="Paul Ross R."/>
            <person name="Yang R."/>
            <person name="Briner A.E."/>
            <person name="Felis G.E."/>
            <person name="de Vos W.M."/>
            <person name="Barrangou R."/>
            <person name="Klaenhammer T.R."/>
            <person name="Caufield P.W."/>
            <person name="Cui Y."/>
            <person name="Zhang H."/>
            <person name="O'Toole P.W."/>
        </authorList>
    </citation>
    <scope>NUCLEOTIDE SEQUENCE [LARGE SCALE GENOMIC DNA]</scope>
    <source>
        <strain evidence="4 6">DSM 18382</strain>
    </source>
</reference>
<evidence type="ECO:0000313" key="6">
    <source>
        <dbReference type="Proteomes" id="UP000051966"/>
    </source>
</evidence>
<dbReference type="EMBL" id="BAKI01000015">
    <property type="protein sequence ID" value="GAF36674.1"/>
    <property type="molecule type" value="Genomic_DNA"/>
</dbReference>
<dbReference type="PATRIC" id="fig|1423743.5.peg.2783"/>
<dbReference type="AlphaFoldDB" id="X0PAL9"/>
<keyword evidence="1" id="KW-0812">Transmembrane</keyword>
<organism evidence="3 5">
    <name type="scientific">Lentilactobacillus farraginis DSM 18382 = JCM 14108</name>
    <dbReference type="NCBI Taxonomy" id="1423743"/>
    <lineage>
        <taxon>Bacteria</taxon>
        <taxon>Bacillati</taxon>
        <taxon>Bacillota</taxon>
        <taxon>Bacilli</taxon>
        <taxon>Lactobacillales</taxon>
        <taxon>Lactobacillaceae</taxon>
        <taxon>Lentilactobacillus</taxon>
    </lineage>
</organism>
<evidence type="ECO:0000313" key="4">
    <source>
        <dbReference type="EMBL" id="KRM09228.1"/>
    </source>
</evidence>
<protein>
    <submittedName>
        <fullName evidence="3">Integral membrane protein</fullName>
    </submittedName>
</protein>
<feature type="domain" description="LiaF transmembrane" evidence="2">
    <location>
        <begin position="11"/>
        <end position="103"/>
    </location>
</feature>
<dbReference type="InterPro" id="IPR054331">
    <property type="entry name" value="LiaF_TM"/>
</dbReference>